<reference evidence="1 2" key="1">
    <citation type="submission" date="2019-09" db="EMBL/GenBank/DDBJ databases">
        <title>Distinct polysaccharide growth profiles of human intestinal Prevotella copri isolates.</title>
        <authorList>
            <person name="Fehlner-Peach H."/>
            <person name="Magnabosco C."/>
            <person name="Raghavan V."/>
            <person name="Scher J.U."/>
            <person name="Tett A."/>
            <person name="Cox L.M."/>
            <person name="Gottsegen C."/>
            <person name="Watters A."/>
            <person name="Wiltshire- Gordon J.D."/>
            <person name="Segata N."/>
            <person name="Bonneau R."/>
            <person name="Littman D.R."/>
        </authorList>
    </citation>
    <scope>NUCLEOTIDE SEQUENCE [LARGE SCALE GENOMIC DNA]</scope>
    <source>
        <strain evidence="2">iAQ1173</strain>
    </source>
</reference>
<gene>
    <name evidence="1" type="ORF">F7D20_08775</name>
</gene>
<accession>A0A6A7WC30</accession>
<dbReference type="EMBL" id="VZAD01000066">
    <property type="protein sequence ID" value="MQP12043.1"/>
    <property type="molecule type" value="Genomic_DNA"/>
</dbReference>
<evidence type="ECO:0000313" key="1">
    <source>
        <dbReference type="EMBL" id="MQP12043.1"/>
    </source>
</evidence>
<proteinExistence type="predicted"/>
<comment type="caution">
    <text evidence="1">The sequence shown here is derived from an EMBL/GenBank/DDBJ whole genome shotgun (WGS) entry which is preliminary data.</text>
</comment>
<protein>
    <submittedName>
        <fullName evidence="1">Uncharacterized protein</fullName>
    </submittedName>
</protein>
<sequence length="291" mass="31609">MAIALLVSAGCTTENGDGNESSHVANQQVSLSFYQVTMQSLENSQAKTRADESSTSTALKNSPFTYLDISLIPTNGTGKTIVFRQVKAEMADNFGHVSMQVPMGEYDMVAVASKNADVKINSVTEVVFPNKVTDMAAVCQKIMVKEGNNTFNCNMKRSVAKFTIENTGATTDVVKNMKFRISGNCSNKWNPTTGLAADVSVVTPTIAMSNTYSRFNAYVFLSSAEEENIKVDVEMLDSEGTLLKSLSFENVHLKTNYVTKYTTGDLFGVSNSADFTFSNAEFMDSGTGKNF</sequence>
<evidence type="ECO:0000313" key="2">
    <source>
        <dbReference type="Proteomes" id="UP000384372"/>
    </source>
</evidence>
<dbReference type="AlphaFoldDB" id="A0A6A7WC30"/>
<name>A0A6A7WC30_9BACT</name>
<keyword evidence="2" id="KW-1185">Reference proteome</keyword>
<dbReference type="RefSeq" id="WP_158463713.1">
    <property type="nucleotide sequence ID" value="NZ_VZAD01000066.1"/>
</dbReference>
<dbReference type="Proteomes" id="UP000384372">
    <property type="component" value="Unassembled WGS sequence"/>
</dbReference>
<dbReference type="OrthoDB" id="1083184at2"/>
<organism evidence="1 2">
    <name type="scientific">Segatella copri</name>
    <dbReference type="NCBI Taxonomy" id="165179"/>
    <lineage>
        <taxon>Bacteria</taxon>
        <taxon>Pseudomonadati</taxon>
        <taxon>Bacteroidota</taxon>
        <taxon>Bacteroidia</taxon>
        <taxon>Bacteroidales</taxon>
        <taxon>Prevotellaceae</taxon>
        <taxon>Segatella</taxon>
    </lineage>
</organism>